<protein>
    <recommendedName>
        <fullName evidence="4 16">NADH-ubiquinone oxidoreductase chain 4</fullName>
        <ecNumber evidence="3 16">7.1.1.2</ecNumber>
    </recommendedName>
</protein>
<feature type="transmembrane region" description="Helical" evidence="16">
    <location>
        <begin position="59"/>
        <end position="77"/>
    </location>
</feature>
<comment type="subcellular location">
    <subcellularLocation>
        <location evidence="1 16">Mitochondrion membrane</location>
        <topology evidence="1 16">Multi-pass membrane protein</topology>
    </subcellularLocation>
</comment>
<evidence type="ECO:0000256" key="14">
    <source>
        <dbReference type="ARBA" id="ARBA00023136"/>
    </source>
</evidence>
<keyword evidence="5 16" id="KW-0813">Transport</keyword>
<feature type="transmembrane region" description="Helical" evidence="16">
    <location>
        <begin position="143"/>
        <end position="162"/>
    </location>
</feature>
<evidence type="ECO:0000256" key="8">
    <source>
        <dbReference type="ARBA" id="ARBA00022967"/>
    </source>
</evidence>
<keyword evidence="6 16" id="KW-0679">Respiratory chain</keyword>
<evidence type="ECO:0000256" key="1">
    <source>
        <dbReference type="ARBA" id="ARBA00004225"/>
    </source>
</evidence>
<comment type="function">
    <text evidence="16">Core subunit of the mitochondrial membrane respiratory chain NADH dehydrogenase (Complex I) which catalyzes electron transfer from NADH through the respiratory chain, using ubiquinone as an electron acceptor. Essential for the catalytic activity and assembly of complex I.</text>
</comment>
<evidence type="ECO:0000256" key="15">
    <source>
        <dbReference type="ARBA" id="ARBA00049551"/>
    </source>
</evidence>
<dbReference type="PRINTS" id="PR01437">
    <property type="entry name" value="NUOXDRDTASE4"/>
</dbReference>
<name>A0A343W6K3_9ANNE</name>
<keyword evidence="13 16" id="KW-0496">Mitochondrion</keyword>
<dbReference type="GO" id="GO:0015990">
    <property type="term" value="P:electron transport coupled proton transport"/>
    <property type="evidence" value="ECO:0007669"/>
    <property type="project" value="TreeGrafter"/>
</dbReference>
<proteinExistence type="inferred from homology"/>
<keyword evidence="14 16" id="KW-0472">Membrane</keyword>
<keyword evidence="12 16" id="KW-0830">Ubiquinone</keyword>
<evidence type="ECO:0000256" key="6">
    <source>
        <dbReference type="ARBA" id="ARBA00022660"/>
    </source>
</evidence>
<feature type="transmembrane region" description="Helical" evidence="16">
    <location>
        <begin position="188"/>
        <end position="210"/>
    </location>
</feature>
<evidence type="ECO:0000256" key="3">
    <source>
        <dbReference type="ARBA" id="ARBA00012944"/>
    </source>
</evidence>
<dbReference type="PANTHER" id="PTHR43507:SF20">
    <property type="entry name" value="NADH-UBIQUINONE OXIDOREDUCTASE CHAIN 4"/>
    <property type="match status" value="1"/>
</dbReference>
<keyword evidence="11 16" id="KW-0520">NAD</keyword>
<feature type="transmembrane region" description="Helical" evidence="16">
    <location>
        <begin position="425"/>
        <end position="442"/>
    </location>
</feature>
<dbReference type="AlphaFoldDB" id="A0A343W6K3"/>
<feature type="transmembrane region" description="Helical" evidence="16">
    <location>
        <begin position="394"/>
        <end position="413"/>
    </location>
</feature>
<dbReference type="PANTHER" id="PTHR43507">
    <property type="entry name" value="NADH-UBIQUINONE OXIDOREDUCTASE CHAIN 4"/>
    <property type="match status" value="1"/>
</dbReference>
<sequence>MLKLLSLFPLLPPLTPSVAWPLTTIIMMILSFISILTLYSPFFDPYSITSFMSIDPLSSPLIVLTFWISALMIIASAKVSHKSLNPQMFTLLISILCIILILSFAVSNLLAFYILFEASLIPTLLLILGWGYQPERLQASMYLTLYTVCASLPLLANLTWIYSHWGHLSMNLSFISTTLPSISSSWSIWWLLSLVAFMVKMPLYFVHLWLPKAHVEAPVAGSMILAGILLKLGGYGILRISSSFQALSFSLSSSFTALAMWGGVITSFICIRQTDIKSLIAYSSVGHMAFVIMGAILCSSWGWQGALAMMIAHGLCSSCMFSLANMTYEGTNTRSMFLTKGILSMFPAFSMWWLLLSICNMAAPPSINLFAEISLIMSAIWSSYYIMIPIGLSSFLACAYSLLLFTATNHGQFPTFLNPNSSYNSMFFTTSALHFIPIWAIISKPEIISSWI</sequence>
<evidence type="ECO:0000259" key="17">
    <source>
        <dbReference type="Pfam" id="PF00361"/>
    </source>
</evidence>
<feature type="transmembrane region" description="Helical" evidence="16">
    <location>
        <begin position="89"/>
        <end position="106"/>
    </location>
</feature>
<geneLocation type="mitochondrion" evidence="19"/>
<dbReference type="Pfam" id="PF00361">
    <property type="entry name" value="Proton_antipo_M"/>
    <property type="match status" value="1"/>
</dbReference>
<evidence type="ECO:0000256" key="11">
    <source>
        <dbReference type="ARBA" id="ARBA00023027"/>
    </source>
</evidence>
<accession>A0A343W6K3</accession>
<feature type="transmembrane region" description="Helical" evidence="16">
    <location>
        <begin position="20"/>
        <end position="39"/>
    </location>
</feature>
<dbReference type="GO" id="GO:0008137">
    <property type="term" value="F:NADH dehydrogenase (ubiquinone) activity"/>
    <property type="evidence" value="ECO:0007669"/>
    <property type="project" value="UniProtKB-UniRule"/>
</dbReference>
<evidence type="ECO:0000256" key="5">
    <source>
        <dbReference type="ARBA" id="ARBA00022448"/>
    </source>
</evidence>
<keyword evidence="8" id="KW-1278">Translocase</keyword>
<reference evidence="19" key="1">
    <citation type="journal article" date="2018" name="Mol. Phylogenet. Evol.">
        <title>Phylogeny, evolution and mitochondrial gene order rearrangement in scale worms (Aphroditiformia, Annelida).</title>
        <authorList>
            <person name="Zhang Y."/>
            <person name="Sun J."/>
            <person name="Rouse G.W."/>
            <person name="Wiklund H."/>
            <person name="Pleijel F."/>
            <person name="Watanabe H.K."/>
            <person name="Chen C."/>
            <person name="Qian P.-Y."/>
            <person name="Qiu J.-W."/>
        </authorList>
    </citation>
    <scope>NUCLEOTIDE SEQUENCE</scope>
</reference>
<feature type="transmembrane region" description="Helical" evidence="16">
    <location>
        <begin position="112"/>
        <end position="131"/>
    </location>
</feature>
<evidence type="ECO:0000256" key="4">
    <source>
        <dbReference type="ARBA" id="ARBA00021006"/>
    </source>
</evidence>
<evidence type="ECO:0000259" key="18">
    <source>
        <dbReference type="Pfam" id="PF01059"/>
    </source>
</evidence>
<evidence type="ECO:0000313" key="19">
    <source>
        <dbReference type="EMBL" id="AVW86225.1"/>
    </source>
</evidence>
<gene>
    <name evidence="19" type="primary">ND4</name>
</gene>
<dbReference type="EMBL" id="KY753837">
    <property type="protein sequence ID" value="AVW86225.1"/>
    <property type="molecule type" value="Genomic_DNA"/>
</dbReference>
<evidence type="ECO:0000256" key="7">
    <source>
        <dbReference type="ARBA" id="ARBA00022692"/>
    </source>
</evidence>
<feature type="domain" description="NADH:ubiquinone oxidoreductase chain 4 N-terminal" evidence="18">
    <location>
        <begin position="1"/>
        <end position="102"/>
    </location>
</feature>
<evidence type="ECO:0000256" key="13">
    <source>
        <dbReference type="ARBA" id="ARBA00023128"/>
    </source>
</evidence>
<evidence type="ECO:0000256" key="12">
    <source>
        <dbReference type="ARBA" id="ARBA00023075"/>
    </source>
</evidence>
<dbReference type="GO" id="GO:0003954">
    <property type="term" value="F:NADH dehydrogenase activity"/>
    <property type="evidence" value="ECO:0007669"/>
    <property type="project" value="TreeGrafter"/>
</dbReference>
<feature type="domain" description="NADH:quinone oxidoreductase/Mrp antiporter transmembrane" evidence="17">
    <location>
        <begin position="107"/>
        <end position="394"/>
    </location>
</feature>
<evidence type="ECO:0000256" key="9">
    <source>
        <dbReference type="ARBA" id="ARBA00022982"/>
    </source>
</evidence>
<dbReference type="InterPro" id="IPR000260">
    <property type="entry name" value="NADH4_N"/>
</dbReference>
<dbReference type="Pfam" id="PF01059">
    <property type="entry name" value="Oxidored_q5_N"/>
    <property type="match status" value="1"/>
</dbReference>
<dbReference type="GO" id="GO:0048039">
    <property type="term" value="F:ubiquinone binding"/>
    <property type="evidence" value="ECO:0007669"/>
    <property type="project" value="TreeGrafter"/>
</dbReference>
<comment type="similarity">
    <text evidence="2 16">Belongs to the complex I subunit 4 family.</text>
</comment>
<evidence type="ECO:0000256" key="2">
    <source>
        <dbReference type="ARBA" id="ARBA00009025"/>
    </source>
</evidence>
<feature type="transmembrane region" description="Helical" evidence="16">
    <location>
        <begin position="303"/>
        <end position="324"/>
    </location>
</feature>
<keyword evidence="7 16" id="KW-0812">Transmembrane</keyword>
<dbReference type="InterPro" id="IPR003918">
    <property type="entry name" value="NADH_UbQ_OxRdtase"/>
</dbReference>
<feature type="transmembrane region" description="Helical" evidence="16">
    <location>
        <begin position="244"/>
        <end position="271"/>
    </location>
</feature>
<dbReference type="GO" id="GO:0031966">
    <property type="term" value="C:mitochondrial membrane"/>
    <property type="evidence" value="ECO:0007669"/>
    <property type="project" value="UniProtKB-SubCell"/>
</dbReference>
<dbReference type="EC" id="7.1.1.2" evidence="3 16"/>
<dbReference type="InterPro" id="IPR001750">
    <property type="entry name" value="ND/Mrp_TM"/>
</dbReference>
<feature type="transmembrane region" description="Helical" evidence="16">
    <location>
        <begin position="336"/>
        <end position="355"/>
    </location>
</feature>
<feature type="transmembrane region" description="Helical" evidence="16">
    <location>
        <begin position="217"/>
        <end position="238"/>
    </location>
</feature>
<keyword evidence="9 16" id="KW-0249">Electron transport</keyword>
<dbReference type="GO" id="GO:0042773">
    <property type="term" value="P:ATP synthesis coupled electron transport"/>
    <property type="evidence" value="ECO:0007669"/>
    <property type="project" value="InterPro"/>
</dbReference>
<evidence type="ECO:0000256" key="16">
    <source>
        <dbReference type="RuleBase" id="RU003297"/>
    </source>
</evidence>
<keyword evidence="10 16" id="KW-1133">Transmembrane helix</keyword>
<organism evidence="19">
    <name type="scientific">Euthalenessa festiva</name>
    <dbReference type="NCBI Taxonomy" id="2153328"/>
    <lineage>
        <taxon>Eukaryota</taxon>
        <taxon>Metazoa</taxon>
        <taxon>Spiralia</taxon>
        <taxon>Lophotrochozoa</taxon>
        <taxon>Annelida</taxon>
        <taxon>Polychaeta</taxon>
        <taxon>Errantia</taxon>
        <taxon>Phyllodocida</taxon>
        <taxon>Sigalionidae</taxon>
        <taxon>Euthalenessa</taxon>
    </lineage>
</organism>
<evidence type="ECO:0000256" key="10">
    <source>
        <dbReference type="ARBA" id="ARBA00022989"/>
    </source>
</evidence>
<feature type="transmembrane region" description="Helical" evidence="16">
    <location>
        <begin position="278"/>
        <end position="297"/>
    </location>
</feature>
<comment type="catalytic activity">
    <reaction evidence="15 16">
        <text>a ubiquinone + NADH + 5 H(+)(in) = a ubiquinol + NAD(+) + 4 H(+)(out)</text>
        <dbReference type="Rhea" id="RHEA:29091"/>
        <dbReference type="Rhea" id="RHEA-COMP:9565"/>
        <dbReference type="Rhea" id="RHEA-COMP:9566"/>
        <dbReference type="ChEBI" id="CHEBI:15378"/>
        <dbReference type="ChEBI" id="CHEBI:16389"/>
        <dbReference type="ChEBI" id="CHEBI:17976"/>
        <dbReference type="ChEBI" id="CHEBI:57540"/>
        <dbReference type="ChEBI" id="CHEBI:57945"/>
        <dbReference type="EC" id="7.1.1.2"/>
    </reaction>
</comment>